<keyword evidence="2" id="KW-1185">Reference proteome</keyword>
<protein>
    <submittedName>
        <fullName evidence="1">Uncharacterized protein</fullName>
    </submittedName>
</protein>
<dbReference type="EMBL" id="AGNK02001122">
    <property type="status" value="NOT_ANNOTATED_CDS"/>
    <property type="molecule type" value="Genomic_DNA"/>
</dbReference>
<evidence type="ECO:0000313" key="2">
    <source>
        <dbReference type="Proteomes" id="UP000004995"/>
    </source>
</evidence>
<dbReference type="Gramene" id="KQL24783">
    <property type="protein sequence ID" value="KQL24783"/>
    <property type="gene ID" value="SETIT_031834mg"/>
</dbReference>
<evidence type="ECO:0000313" key="1">
    <source>
        <dbReference type="EnsemblPlants" id="KQL24783"/>
    </source>
</evidence>
<accession>K3ZZ02</accession>
<sequence>MCGGKYAMYIITVLQDMPAGCQELVNLMDVTRLFQSQSERQPEDCGEVQIMDV</sequence>
<name>K3ZZ02_SETIT</name>
<reference evidence="2" key="1">
    <citation type="journal article" date="2012" name="Nat. Biotechnol.">
        <title>Reference genome sequence of the model plant Setaria.</title>
        <authorList>
            <person name="Bennetzen J.L."/>
            <person name="Schmutz J."/>
            <person name="Wang H."/>
            <person name="Percifield R."/>
            <person name="Hawkins J."/>
            <person name="Pontaroli A.C."/>
            <person name="Estep M."/>
            <person name="Feng L."/>
            <person name="Vaughn J.N."/>
            <person name="Grimwood J."/>
            <person name="Jenkins J."/>
            <person name="Barry K."/>
            <person name="Lindquist E."/>
            <person name="Hellsten U."/>
            <person name="Deshpande S."/>
            <person name="Wang X."/>
            <person name="Wu X."/>
            <person name="Mitros T."/>
            <person name="Triplett J."/>
            <person name="Yang X."/>
            <person name="Ye C.Y."/>
            <person name="Mauro-Herrera M."/>
            <person name="Wang L."/>
            <person name="Li P."/>
            <person name="Sharma M."/>
            <person name="Sharma R."/>
            <person name="Ronald P.C."/>
            <person name="Panaud O."/>
            <person name="Kellogg E.A."/>
            <person name="Brutnell T.P."/>
            <person name="Doust A.N."/>
            <person name="Tuskan G.A."/>
            <person name="Rokhsar D."/>
            <person name="Devos K.M."/>
        </authorList>
    </citation>
    <scope>NUCLEOTIDE SEQUENCE [LARGE SCALE GENOMIC DNA]</scope>
    <source>
        <strain evidence="2">cv. Yugu1</strain>
    </source>
</reference>
<dbReference type="InParanoid" id="K3ZZ02"/>
<organism evidence="1 2">
    <name type="scientific">Setaria italica</name>
    <name type="common">Foxtail millet</name>
    <name type="synonym">Panicum italicum</name>
    <dbReference type="NCBI Taxonomy" id="4555"/>
    <lineage>
        <taxon>Eukaryota</taxon>
        <taxon>Viridiplantae</taxon>
        <taxon>Streptophyta</taxon>
        <taxon>Embryophyta</taxon>
        <taxon>Tracheophyta</taxon>
        <taxon>Spermatophyta</taxon>
        <taxon>Magnoliopsida</taxon>
        <taxon>Liliopsida</taxon>
        <taxon>Poales</taxon>
        <taxon>Poaceae</taxon>
        <taxon>PACMAD clade</taxon>
        <taxon>Panicoideae</taxon>
        <taxon>Panicodae</taxon>
        <taxon>Paniceae</taxon>
        <taxon>Cenchrinae</taxon>
        <taxon>Setaria</taxon>
    </lineage>
</organism>
<dbReference type="HOGENOM" id="CLU_3072255_0_0_1"/>
<dbReference type="Proteomes" id="UP000004995">
    <property type="component" value="Unassembled WGS sequence"/>
</dbReference>
<dbReference type="AlphaFoldDB" id="K3ZZ02"/>
<reference evidence="1" key="2">
    <citation type="submission" date="2018-08" db="UniProtKB">
        <authorList>
            <consortium name="EnsemblPlants"/>
        </authorList>
    </citation>
    <scope>IDENTIFICATION</scope>
    <source>
        <strain evidence="1">Yugu1</strain>
    </source>
</reference>
<proteinExistence type="predicted"/>
<dbReference type="EnsemblPlants" id="KQL24783">
    <property type="protein sequence ID" value="KQL24783"/>
    <property type="gene ID" value="SETIT_031834mg"/>
</dbReference>